<dbReference type="PANTHER" id="PTHR14949:SF32">
    <property type="entry name" value="WNT INHIBITORY FACTOR 1"/>
    <property type="match status" value="1"/>
</dbReference>
<organism evidence="11 12">
    <name type="scientific">Cotesia glomerata</name>
    <name type="common">Lepidopteran parasitic wasp</name>
    <name type="synonym">Apanteles glomeratus</name>
    <dbReference type="NCBI Taxonomy" id="32391"/>
    <lineage>
        <taxon>Eukaryota</taxon>
        <taxon>Metazoa</taxon>
        <taxon>Ecdysozoa</taxon>
        <taxon>Arthropoda</taxon>
        <taxon>Hexapoda</taxon>
        <taxon>Insecta</taxon>
        <taxon>Pterygota</taxon>
        <taxon>Neoptera</taxon>
        <taxon>Endopterygota</taxon>
        <taxon>Hymenoptera</taxon>
        <taxon>Apocrita</taxon>
        <taxon>Ichneumonoidea</taxon>
        <taxon>Braconidae</taxon>
        <taxon>Microgastrinae</taxon>
        <taxon>Cotesia</taxon>
    </lineage>
</organism>
<dbReference type="Gene3D" id="2.60.40.2170">
    <property type="entry name" value="Wnt, WIF domain"/>
    <property type="match status" value="1"/>
</dbReference>
<feature type="signal peptide" evidence="8">
    <location>
        <begin position="1"/>
        <end position="17"/>
    </location>
</feature>
<dbReference type="InterPro" id="IPR000742">
    <property type="entry name" value="EGF"/>
</dbReference>
<keyword evidence="7" id="KW-0245">EGF-like domain</keyword>
<dbReference type="SMART" id="SM00469">
    <property type="entry name" value="WIF"/>
    <property type="match status" value="1"/>
</dbReference>
<name>A0AAV7J8I8_COTGL</name>
<feature type="disulfide bond" evidence="7">
    <location>
        <begin position="225"/>
        <end position="234"/>
    </location>
</feature>
<gene>
    <name evidence="11" type="ORF">KQX54_021280</name>
</gene>
<dbReference type="EMBL" id="JAHXZJ010000001">
    <property type="protein sequence ID" value="KAH0568601.1"/>
    <property type="molecule type" value="Genomic_DNA"/>
</dbReference>
<dbReference type="GO" id="GO:0009986">
    <property type="term" value="C:cell surface"/>
    <property type="evidence" value="ECO:0007669"/>
    <property type="project" value="TreeGrafter"/>
</dbReference>
<comment type="caution">
    <text evidence="7">Lacks conserved residue(s) required for the propagation of feature annotation.</text>
</comment>
<dbReference type="CDD" id="cd00054">
    <property type="entry name" value="EGF_CA"/>
    <property type="match status" value="1"/>
</dbReference>
<dbReference type="InterPro" id="IPR003306">
    <property type="entry name" value="WIF"/>
</dbReference>
<dbReference type="InterPro" id="IPR038677">
    <property type="entry name" value="WIF_sf"/>
</dbReference>
<comment type="caution">
    <text evidence="11">The sequence shown here is derived from an EMBL/GenBank/DDBJ whole genome shotgun (WGS) entry which is preliminary data.</text>
</comment>
<keyword evidence="5 7" id="KW-1015">Disulfide bond</keyword>
<proteinExistence type="predicted"/>
<keyword evidence="4 8" id="KW-0732">Signal</keyword>
<feature type="disulfide bond" evidence="7">
    <location>
        <begin position="207"/>
        <end position="217"/>
    </location>
</feature>
<dbReference type="Gene3D" id="2.10.25.10">
    <property type="entry name" value="Laminin"/>
    <property type="match status" value="1"/>
</dbReference>
<dbReference type="PROSITE" id="PS50026">
    <property type="entry name" value="EGF_3"/>
    <property type="match status" value="1"/>
</dbReference>
<evidence type="ECO:0000259" key="9">
    <source>
        <dbReference type="PROSITE" id="PS50026"/>
    </source>
</evidence>
<feature type="domain" description="EGF-like" evidence="9">
    <location>
        <begin position="203"/>
        <end position="235"/>
    </location>
</feature>
<evidence type="ECO:0008006" key="13">
    <source>
        <dbReference type="Google" id="ProtNLM"/>
    </source>
</evidence>
<keyword evidence="2" id="KW-0217">Developmental protein</keyword>
<evidence type="ECO:0000256" key="5">
    <source>
        <dbReference type="ARBA" id="ARBA00023157"/>
    </source>
</evidence>
<evidence type="ECO:0000313" key="12">
    <source>
        <dbReference type="Proteomes" id="UP000826195"/>
    </source>
</evidence>
<dbReference type="PANTHER" id="PTHR14949">
    <property type="entry name" value="EGF-LIKE-DOMAIN, MULTIPLE 7, 8"/>
    <property type="match status" value="1"/>
</dbReference>
<evidence type="ECO:0000256" key="3">
    <source>
        <dbReference type="ARBA" id="ARBA00022525"/>
    </source>
</evidence>
<keyword evidence="3" id="KW-0964">Secreted</keyword>
<dbReference type="AlphaFoldDB" id="A0AAV7J8I8"/>
<evidence type="ECO:0000256" key="1">
    <source>
        <dbReference type="ARBA" id="ARBA00004613"/>
    </source>
</evidence>
<dbReference type="PROSITE" id="PS01186">
    <property type="entry name" value="EGF_2"/>
    <property type="match status" value="1"/>
</dbReference>
<protein>
    <recommendedName>
        <fullName evidence="13">Protein shifted</fullName>
    </recommendedName>
</protein>
<evidence type="ECO:0000313" key="11">
    <source>
        <dbReference type="EMBL" id="KAH0568601.1"/>
    </source>
</evidence>
<dbReference type="Proteomes" id="UP000826195">
    <property type="component" value="Unassembled WGS sequence"/>
</dbReference>
<dbReference type="GO" id="GO:0005576">
    <property type="term" value="C:extracellular region"/>
    <property type="evidence" value="ECO:0007669"/>
    <property type="project" value="UniProtKB-SubCell"/>
</dbReference>
<dbReference type="GO" id="GO:0005102">
    <property type="term" value="F:signaling receptor binding"/>
    <property type="evidence" value="ECO:0007669"/>
    <property type="project" value="TreeGrafter"/>
</dbReference>
<keyword evidence="12" id="KW-1185">Reference proteome</keyword>
<evidence type="ECO:0000259" key="10">
    <source>
        <dbReference type="PROSITE" id="PS50814"/>
    </source>
</evidence>
<keyword evidence="6" id="KW-0325">Glycoprotein</keyword>
<evidence type="ECO:0000256" key="2">
    <source>
        <dbReference type="ARBA" id="ARBA00022473"/>
    </source>
</evidence>
<dbReference type="Pfam" id="PF02019">
    <property type="entry name" value="WIF"/>
    <property type="match status" value="1"/>
</dbReference>
<dbReference type="PROSITE" id="PS50814">
    <property type="entry name" value="WIF"/>
    <property type="match status" value="1"/>
</dbReference>
<reference evidence="11 12" key="1">
    <citation type="journal article" date="2021" name="J. Hered.">
        <title>A chromosome-level genome assembly of the parasitoid wasp, Cotesia glomerata (Hymenoptera: Braconidae).</title>
        <authorList>
            <person name="Pinto B.J."/>
            <person name="Weis J.J."/>
            <person name="Gamble T."/>
            <person name="Ode P.J."/>
            <person name="Paul R."/>
            <person name="Zaspel J.M."/>
        </authorList>
    </citation>
    <scope>NUCLEOTIDE SEQUENCE [LARGE SCALE GENOMIC DNA]</scope>
    <source>
        <strain evidence="11">CgM1</strain>
    </source>
</reference>
<evidence type="ECO:0000256" key="7">
    <source>
        <dbReference type="PROSITE-ProRule" id="PRU00076"/>
    </source>
</evidence>
<evidence type="ECO:0000256" key="6">
    <source>
        <dbReference type="ARBA" id="ARBA00023180"/>
    </source>
</evidence>
<feature type="domain" description="WIF" evidence="10">
    <location>
        <begin position="45"/>
        <end position="182"/>
    </location>
</feature>
<evidence type="ECO:0000256" key="4">
    <source>
        <dbReference type="ARBA" id="ARBA00022729"/>
    </source>
</evidence>
<dbReference type="SMART" id="SM00181">
    <property type="entry name" value="EGF"/>
    <property type="match status" value="1"/>
</dbReference>
<dbReference type="PROSITE" id="PS00022">
    <property type="entry name" value="EGF_1"/>
    <property type="match status" value="1"/>
</dbReference>
<evidence type="ECO:0000256" key="8">
    <source>
        <dbReference type="SAM" id="SignalP"/>
    </source>
</evidence>
<feature type="chain" id="PRO_5043406479" description="Protein shifted" evidence="8">
    <location>
        <begin position="18"/>
        <end position="242"/>
    </location>
</feature>
<comment type="subcellular location">
    <subcellularLocation>
        <location evidence="1">Secreted</location>
    </subcellularLocation>
</comment>
<accession>A0AAV7J8I8</accession>
<dbReference type="InterPro" id="IPR050969">
    <property type="entry name" value="Dev_Signal_Modulators"/>
</dbReference>
<sequence length="242" mass="26766">MPWVSHVIFAAVAASFASVILHTEQVIARHHRKGNPHKPEGDISLWIDRQQIKMFSGLEMEIYAITEGKVLSYLLDPELENKLPIIPSEVSYVNFTWKSGVKKYYYHFNRLKSLDESILKTPSITIKTKGRVPKRPKEFSILLTCSGNSSGTVQFSIGLVIEKGKGKPLNGTPLRLNLRKECAVREPNPGPCPDGYMGPPHCKKALCYPVCMNGGNCTAPGVCSCPPGFQGPYCEGGKYIKT</sequence>